<evidence type="ECO:0000256" key="5">
    <source>
        <dbReference type="ARBA" id="ARBA00022777"/>
    </source>
</evidence>
<keyword evidence="2" id="KW-0723">Serine/threonine-protein kinase</keyword>
<evidence type="ECO:0000256" key="1">
    <source>
        <dbReference type="ARBA" id="ARBA00008867"/>
    </source>
</evidence>
<dbReference type="PANTHER" id="PTHR24058:SF22">
    <property type="entry name" value="DUAL SPECIFICITY TYROSINE-PHOSPHORYLATION-REGULATED KINASE 4"/>
    <property type="match status" value="1"/>
</dbReference>
<keyword evidence="8" id="KW-0472">Membrane</keyword>
<protein>
    <submittedName>
        <fullName evidence="10">Oidioi.mRNA.OKI2018_I69.XSR.g14252.t2.cds</fullName>
    </submittedName>
</protein>
<evidence type="ECO:0000313" key="10">
    <source>
        <dbReference type="EMBL" id="CAG5095590.1"/>
    </source>
</evidence>
<sequence>MAKLQSEATKAVASCAGSGWRNPNFGILTLLVLLIAVAQASNGGRLKMKNRFFVLVGASLLSVYSIYAFNHQKSLPSCVQTQGSLSPQDEKMIHLLRMVDTLGLDEVKKLAEDYLHPSNSSGNAQKTKRKLPTWEIKEISSKKFPRIFFAGEGANKTHMLPMNLTNNFGFDEPSETENKGKYRWKIGDHLAYRYELLKYLGGGTYGEVLKARDHMLEKDVAIKVLNNYTSIAKHTMVEYNIISKINKAFPHSPFFIVNIDNFKFRNHFCMVFELLGKTAYDVYETEAFRKNTELFKSYVSDLLKGLVLIHSLDILHNDLKPDNLLSPLERIDNEPRIRIMDFGLSCVLGSSKDRCPSYYVQTRYYRSPEVMLAMNYTTQSDMWSMGVIIGEMFRGSEFIFGETEPDQMASIMENIGLPPVPFIEKGVRKRIYYEGVHYKTEKGFQRRPYRKSIPKTLGLISPDDDLFHDFLRRLLQWEPDKRMTAAEALNHPWLTGIDEDMRRIPAL</sequence>
<keyword evidence="4 7" id="KW-0547">Nucleotide-binding</keyword>
<name>A0ABN7SB16_OIKDI</name>
<evidence type="ECO:0000256" key="4">
    <source>
        <dbReference type="ARBA" id="ARBA00022741"/>
    </source>
</evidence>
<feature type="binding site" evidence="7">
    <location>
        <position position="233"/>
    </location>
    <ligand>
        <name>ATP</name>
        <dbReference type="ChEBI" id="CHEBI:30616"/>
    </ligand>
</feature>
<dbReference type="SUPFAM" id="SSF56112">
    <property type="entry name" value="Protein kinase-like (PK-like)"/>
    <property type="match status" value="1"/>
</dbReference>
<keyword evidence="8" id="KW-0812">Transmembrane</keyword>
<reference evidence="10 11" key="1">
    <citation type="submission" date="2021-04" db="EMBL/GenBank/DDBJ databases">
        <authorList>
            <person name="Bliznina A."/>
        </authorList>
    </citation>
    <scope>NUCLEOTIDE SEQUENCE [LARGE SCALE GENOMIC DNA]</scope>
</reference>
<proteinExistence type="inferred from homology"/>
<dbReference type="SMART" id="SM00220">
    <property type="entry name" value="S_TKc"/>
    <property type="match status" value="1"/>
</dbReference>
<dbReference type="InterPro" id="IPR050494">
    <property type="entry name" value="Ser_Thr_dual-spec_kinase"/>
</dbReference>
<evidence type="ECO:0000256" key="7">
    <source>
        <dbReference type="PROSITE-ProRule" id="PRU10141"/>
    </source>
</evidence>
<dbReference type="Pfam" id="PF00069">
    <property type="entry name" value="Pkinase"/>
    <property type="match status" value="1"/>
</dbReference>
<dbReference type="PROSITE" id="PS00107">
    <property type="entry name" value="PROTEIN_KINASE_ATP"/>
    <property type="match status" value="1"/>
</dbReference>
<dbReference type="InterPro" id="IPR011009">
    <property type="entry name" value="Kinase-like_dom_sf"/>
</dbReference>
<keyword evidence="6 7" id="KW-0067">ATP-binding</keyword>
<evidence type="ECO:0000256" key="3">
    <source>
        <dbReference type="ARBA" id="ARBA00022679"/>
    </source>
</evidence>
<evidence type="ECO:0000259" key="9">
    <source>
        <dbReference type="PROSITE" id="PS50011"/>
    </source>
</evidence>
<keyword evidence="8" id="KW-1133">Transmembrane helix</keyword>
<feature type="transmembrane region" description="Helical" evidence="8">
    <location>
        <begin position="52"/>
        <end position="69"/>
    </location>
</feature>
<evidence type="ECO:0000313" key="11">
    <source>
        <dbReference type="Proteomes" id="UP001158576"/>
    </source>
</evidence>
<keyword evidence="3" id="KW-0808">Transferase</keyword>
<dbReference type="Gene3D" id="3.30.200.20">
    <property type="entry name" value="Phosphorylase Kinase, domain 1"/>
    <property type="match status" value="1"/>
</dbReference>
<dbReference type="EMBL" id="OU015569">
    <property type="protein sequence ID" value="CAG5095590.1"/>
    <property type="molecule type" value="Genomic_DNA"/>
</dbReference>
<dbReference type="InterPro" id="IPR000719">
    <property type="entry name" value="Prot_kinase_dom"/>
</dbReference>
<keyword evidence="11" id="KW-1185">Reference proteome</keyword>
<keyword evidence="5" id="KW-0418">Kinase</keyword>
<feature type="domain" description="Protein kinase" evidence="9">
    <location>
        <begin position="194"/>
        <end position="494"/>
    </location>
</feature>
<dbReference type="PROSITE" id="PS50011">
    <property type="entry name" value="PROTEIN_KINASE_DOM"/>
    <property type="match status" value="1"/>
</dbReference>
<dbReference type="Proteomes" id="UP001158576">
    <property type="component" value="Chromosome XSR"/>
</dbReference>
<dbReference type="Gene3D" id="1.10.510.10">
    <property type="entry name" value="Transferase(Phosphotransferase) domain 1"/>
    <property type="match status" value="1"/>
</dbReference>
<comment type="similarity">
    <text evidence="1">Belongs to the protein kinase superfamily. CMGC Ser/Thr protein kinase family. MNB/DYRK subfamily.</text>
</comment>
<evidence type="ECO:0000256" key="2">
    <source>
        <dbReference type="ARBA" id="ARBA00022527"/>
    </source>
</evidence>
<evidence type="ECO:0000256" key="8">
    <source>
        <dbReference type="SAM" id="Phobius"/>
    </source>
</evidence>
<accession>A0ABN7SB16</accession>
<evidence type="ECO:0000256" key="6">
    <source>
        <dbReference type="ARBA" id="ARBA00022840"/>
    </source>
</evidence>
<gene>
    <name evidence="10" type="ORF">OKIOD_LOCUS5810</name>
</gene>
<dbReference type="PANTHER" id="PTHR24058">
    <property type="entry name" value="DUAL SPECIFICITY PROTEIN KINASE"/>
    <property type="match status" value="1"/>
</dbReference>
<dbReference type="InterPro" id="IPR017441">
    <property type="entry name" value="Protein_kinase_ATP_BS"/>
</dbReference>
<organism evidence="10 11">
    <name type="scientific">Oikopleura dioica</name>
    <name type="common">Tunicate</name>
    <dbReference type="NCBI Taxonomy" id="34765"/>
    <lineage>
        <taxon>Eukaryota</taxon>
        <taxon>Metazoa</taxon>
        <taxon>Chordata</taxon>
        <taxon>Tunicata</taxon>
        <taxon>Appendicularia</taxon>
        <taxon>Copelata</taxon>
        <taxon>Oikopleuridae</taxon>
        <taxon>Oikopleura</taxon>
    </lineage>
</organism>